<evidence type="ECO:0000313" key="1">
    <source>
        <dbReference type="EMBL" id="AWA28638.1"/>
    </source>
</evidence>
<organism evidence="1 2">
    <name type="scientific">Flavobacterium magnum</name>
    <dbReference type="NCBI Taxonomy" id="2162713"/>
    <lineage>
        <taxon>Bacteria</taxon>
        <taxon>Pseudomonadati</taxon>
        <taxon>Bacteroidota</taxon>
        <taxon>Flavobacteriia</taxon>
        <taxon>Flavobacteriales</taxon>
        <taxon>Flavobacteriaceae</taxon>
        <taxon>Flavobacterium</taxon>
    </lineage>
</organism>
<dbReference type="Pfam" id="PF07388">
    <property type="entry name" value="A-2_8-polyST"/>
    <property type="match status" value="1"/>
</dbReference>
<accession>A0A2S0RBL1</accession>
<protein>
    <submittedName>
        <fullName evidence="1">Uncharacterized protein</fullName>
    </submittedName>
</protein>
<gene>
    <name evidence="1" type="ORF">HYN48_00260</name>
</gene>
<dbReference type="KEGG" id="fmg:HYN48_00260"/>
<evidence type="ECO:0000313" key="2">
    <source>
        <dbReference type="Proteomes" id="UP000244193"/>
    </source>
</evidence>
<dbReference type="InterPro" id="IPR010866">
    <property type="entry name" value="A-2_8-polyST"/>
</dbReference>
<sequence>MKNILFAINTEYHVLVITSLIEQLYSDKSQYNVTVLLHVNVKANRFKNQLNFEALGVEVVIVEVDILSKVYNPKIKETLDYVLSKPYEKLILFLEQAPINQYLINKLSPKGTTIAIAPEGTRPYITIARSAIPSRLRATIKNYRFFKTQKLSVNKLYFVSNKNGFLKQTDEVWINHPESYDNVTRKKVVPISLYTSDNETKKASEIFNFDISKEMTETEGVLFYINQWYVEFKVYDYELQVLQAILDKYPDKKIYIKLHPNTHAFQIEKFKKMDRIVLNTSTVPAELFLINLKNSIIFSFWSAALLIGNPSSKFYWLHKLLEKQKLMDWWSIVNPTKHIKEVEDINEIQF</sequence>
<dbReference type="RefSeq" id="WP_108369230.1">
    <property type="nucleotide sequence ID" value="NZ_CP028811.1"/>
</dbReference>
<dbReference type="OrthoDB" id="1310515at2"/>
<name>A0A2S0RBL1_9FLAO</name>
<keyword evidence="2" id="KW-1185">Reference proteome</keyword>
<reference evidence="1 2" key="1">
    <citation type="submission" date="2018-04" db="EMBL/GenBank/DDBJ databases">
        <title>Genome sequencing of Flavobacterium sp. HYN0048.</title>
        <authorList>
            <person name="Yi H."/>
            <person name="Baek C."/>
        </authorList>
    </citation>
    <scope>NUCLEOTIDE SEQUENCE [LARGE SCALE GENOMIC DNA]</scope>
    <source>
        <strain evidence="1 2">HYN0048</strain>
    </source>
</reference>
<dbReference type="AlphaFoldDB" id="A0A2S0RBL1"/>
<dbReference type="EMBL" id="CP028811">
    <property type="protein sequence ID" value="AWA28638.1"/>
    <property type="molecule type" value="Genomic_DNA"/>
</dbReference>
<dbReference type="Proteomes" id="UP000244193">
    <property type="component" value="Chromosome"/>
</dbReference>
<proteinExistence type="predicted"/>